<comment type="caution">
    <text evidence="4">The sequence shown here is derived from an EMBL/GenBank/DDBJ whole genome shotgun (WGS) entry which is preliminary data.</text>
</comment>
<feature type="region of interest" description="Disordered" evidence="1">
    <location>
        <begin position="246"/>
        <end position="280"/>
    </location>
</feature>
<feature type="compositionally biased region" description="Basic and acidic residues" evidence="1">
    <location>
        <begin position="248"/>
        <end position="271"/>
    </location>
</feature>
<proteinExistence type="predicted"/>
<dbReference type="Proteomes" id="UP001208570">
    <property type="component" value="Unassembled WGS sequence"/>
</dbReference>
<evidence type="ECO:0000259" key="3">
    <source>
        <dbReference type="PROSITE" id="PS51019"/>
    </source>
</evidence>
<dbReference type="GO" id="GO:0016020">
    <property type="term" value="C:membrane"/>
    <property type="evidence" value="ECO:0007669"/>
    <property type="project" value="TreeGrafter"/>
</dbReference>
<gene>
    <name evidence="4" type="ORF">LSH36_7g02007</name>
</gene>
<dbReference type="InterPro" id="IPR042307">
    <property type="entry name" value="Reeler_sf"/>
</dbReference>
<evidence type="ECO:0000313" key="5">
    <source>
        <dbReference type="Proteomes" id="UP001208570"/>
    </source>
</evidence>
<feature type="signal peptide" evidence="2">
    <location>
        <begin position="1"/>
        <end position="21"/>
    </location>
</feature>
<keyword evidence="5" id="KW-1185">Reference proteome</keyword>
<dbReference type="PROSITE" id="PS51019">
    <property type="entry name" value="REELIN"/>
    <property type="match status" value="1"/>
</dbReference>
<organism evidence="4 5">
    <name type="scientific">Paralvinella palmiformis</name>
    <dbReference type="NCBI Taxonomy" id="53620"/>
    <lineage>
        <taxon>Eukaryota</taxon>
        <taxon>Metazoa</taxon>
        <taxon>Spiralia</taxon>
        <taxon>Lophotrochozoa</taxon>
        <taxon>Annelida</taxon>
        <taxon>Polychaeta</taxon>
        <taxon>Sedentaria</taxon>
        <taxon>Canalipalpata</taxon>
        <taxon>Terebellida</taxon>
        <taxon>Terebelliformia</taxon>
        <taxon>Alvinellidae</taxon>
        <taxon>Paralvinella</taxon>
    </lineage>
</organism>
<reference evidence="4" key="1">
    <citation type="journal article" date="2023" name="Mol. Biol. Evol.">
        <title>Third-Generation Sequencing Reveals the Adaptive Role of the Epigenome in Three Deep-Sea Polychaetes.</title>
        <authorList>
            <person name="Perez M."/>
            <person name="Aroh O."/>
            <person name="Sun Y."/>
            <person name="Lan Y."/>
            <person name="Juniper S.K."/>
            <person name="Young C.R."/>
            <person name="Angers B."/>
            <person name="Qian P.Y."/>
        </authorList>
    </citation>
    <scope>NUCLEOTIDE SEQUENCE</scope>
    <source>
        <strain evidence="4">P08H-3</strain>
    </source>
</reference>
<feature type="chain" id="PRO_5041938537" description="Reelin domain-containing protein" evidence="2">
    <location>
        <begin position="22"/>
        <end position="280"/>
    </location>
</feature>
<dbReference type="PANTHER" id="PTHR45828">
    <property type="entry name" value="CYTOCHROME B561/FERRIC REDUCTASE TRANSMEMBRANE"/>
    <property type="match status" value="1"/>
</dbReference>
<protein>
    <recommendedName>
        <fullName evidence="3">Reelin domain-containing protein</fullName>
    </recommendedName>
</protein>
<dbReference type="InterPro" id="IPR002861">
    <property type="entry name" value="Reeler_dom"/>
</dbReference>
<dbReference type="EMBL" id="JAODUP010000007">
    <property type="protein sequence ID" value="KAK2169723.1"/>
    <property type="molecule type" value="Genomic_DNA"/>
</dbReference>
<dbReference type="Pfam" id="PF02014">
    <property type="entry name" value="Reeler"/>
    <property type="match status" value="1"/>
</dbReference>
<accession>A0AAD9KFU3</accession>
<evidence type="ECO:0000256" key="2">
    <source>
        <dbReference type="SAM" id="SignalP"/>
    </source>
</evidence>
<sequence>MAKFPLLSCLLISAAVGFSWAFQSSAPTSSCSTMMPRHLSRAQDHGTNPPPYQITIDDGIDTYKPNQQIDLVLHTSEPSVLAQGFILEARTVSDDKPVGTFVNAHKGTKIMCDDKAVSHYRTYQVSKTRYRMTWLAPDTDVGDVVFVATVVQSYRIFWTGVRSVALKRHSPTPSPQLEETMFQADTNVTSFCNEALLMPLPVERPHVAILCDDHVQCPCGWFCCPTCVEERCFGQAICRRPLPVEEAAEVKPESDEESRERVERREPVRRERSSRRSRTW</sequence>
<keyword evidence="2" id="KW-0732">Signal</keyword>
<dbReference type="Gene3D" id="2.60.40.4060">
    <property type="entry name" value="Reeler domain"/>
    <property type="match status" value="1"/>
</dbReference>
<dbReference type="AlphaFoldDB" id="A0AAD9KFU3"/>
<name>A0AAD9KFU3_9ANNE</name>
<dbReference type="PANTHER" id="PTHR45828:SF33">
    <property type="entry name" value="DOMON DOMAIN-CONTAINING PROTEIN"/>
    <property type="match status" value="1"/>
</dbReference>
<evidence type="ECO:0000256" key="1">
    <source>
        <dbReference type="SAM" id="MobiDB-lite"/>
    </source>
</evidence>
<dbReference type="CDD" id="cd08544">
    <property type="entry name" value="Reeler"/>
    <property type="match status" value="1"/>
</dbReference>
<evidence type="ECO:0000313" key="4">
    <source>
        <dbReference type="EMBL" id="KAK2169723.1"/>
    </source>
</evidence>
<feature type="domain" description="Reelin" evidence="3">
    <location>
        <begin position="16"/>
        <end position="183"/>
    </location>
</feature>
<dbReference type="InterPro" id="IPR051237">
    <property type="entry name" value="Ferric-chelate_Red/DefProt"/>
</dbReference>